<evidence type="ECO:0000256" key="1">
    <source>
        <dbReference type="SAM" id="Phobius"/>
    </source>
</evidence>
<protein>
    <recommendedName>
        <fullName evidence="4">Nitrogen fixation protein FixH</fullName>
    </recommendedName>
</protein>
<comment type="caution">
    <text evidence="2">The sequence shown here is derived from an EMBL/GenBank/DDBJ whole genome shotgun (WGS) entry which is preliminary data.</text>
</comment>
<evidence type="ECO:0008006" key="4">
    <source>
        <dbReference type="Google" id="ProtNLM"/>
    </source>
</evidence>
<name>A0A554X5X1_9BURK</name>
<dbReference type="OrthoDB" id="5295180at2"/>
<dbReference type="STRING" id="307486.GCA_000807215_02433"/>
<organism evidence="2 3">
    <name type="scientific">Tepidimonas taiwanensis</name>
    <dbReference type="NCBI Taxonomy" id="307486"/>
    <lineage>
        <taxon>Bacteria</taxon>
        <taxon>Pseudomonadati</taxon>
        <taxon>Pseudomonadota</taxon>
        <taxon>Betaproteobacteria</taxon>
        <taxon>Burkholderiales</taxon>
        <taxon>Tepidimonas</taxon>
    </lineage>
</organism>
<keyword evidence="1" id="KW-1133">Transmembrane helix</keyword>
<accession>A0A554X5X1</accession>
<keyword evidence="1" id="KW-0472">Membrane</keyword>
<reference evidence="2 3" key="1">
    <citation type="submission" date="2019-07" db="EMBL/GenBank/DDBJ databases">
        <title>Tepidimonas taiwanensis I1-1 draft genome.</title>
        <authorList>
            <person name="Da Costa M.S."/>
            <person name="Froufe H.J.C."/>
            <person name="Egas C."/>
            <person name="Albuquerque L."/>
        </authorList>
    </citation>
    <scope>NUCLEOTIDE SEQUENCE [LARGE SCALE GENOMIC DNA]</scope>
    <source>
        <strain evidence="2 3">I1-1</strain>
    </source>
</reference>
<dbReference type="Proteomes" id="UP000317763">
    <property type="component" value="Unassembled WGS sequence"/>
</dbReference>
<evidence type="ECO:0000313" key="3">
    <source>
        <dbReference type="Proteomes" id="UP000317763"/>
    </source>
</evidence>
<feature type="transmembrane region" description="Helical" evidence="1">
    <location>
        <begin position="20"/>
        <end position="43"/>
    </location>
</feature>
<dbReference type="EMBL" id="VJOM01000016">
    <property type="protein sequence ID" value="TSE31207.1"/>
    <property type="molecule type" value="Genomic_DNA"/>
</dbReference>
<dbReference type="RefSeq" id="WP_043704035.1">
    <property type="nucleotide sequence ID" value="NZ_CP083911.1"/>
</dbReference>
<keyword evidence="1" id="KW-0812">Transmembrane</keyword>
<gene>
    <name evidence="2" type="ORF">Ttaiw_01584</name>
</gene>
<evidence type="ECO:0000313" key="2">
    <source>
        <dbReference type="EMBL" id="TSE31207.1"/>
    </source>
</evidence>
<sequence length="97" mass="10260">MTAVPPTPSPASRPWYREPFVWMVIGGPLVVVIASLITVAIAVRNADTVLPRESAPARVAVPSDGLSAEERLAAEKALLPANQGRNHAVSPTLPEKD</sequence>
<dbReference type="AlphaFoldDB" id="A0A554X5X1"/>
<keyword evidence="3" id="KW-1185">Reference proteome</keyword>
<proteinExistence type="predicted"/>